<evidence type="ECO:0000313" key="1">
    <source>
        <dbReference type="EMBL" id="PNF31399.1"/>
    </source>
</evidence>
<gene>
    <name evidence="1" type="ORF">B7P43_G04087</name>
</gene>
<accession>A0A2J7QS38</accession>
<dbReference type="STRING" id="105785.A0A2J7QS38"/>
<sequence>MKRNVYSHVNLLGELKLVPKDWHNYLRMNEETYLQLLSLVAPLIKKKDTVMRMAISPHVRLTATLRYLATGRTYEDLKFTTVISPQALSTIIPETCDAIYKALHKEYYYRMSVSSFDELLVLVGPSVARENTNWRRSVPEVERLSVALRYLSMGMTMHGISHEYCLGVRTAQVIIESTCTCSVLWDVLVPLCMRPFSFLLMAWVDSNYRFLFVDIGGCGTSVDSTIFNYSTMNTLGIPQARLLPNDDNGQPVPFVLVADEAFGLPSESSNTPLQT</sequence>
<name>A0A2J7QS38_9NEOP</name>
<evidence type="ECO:0000313" key="2">
    <source>
        <dbReference type="Proteomes" id="UP000235965"/>
    </source>
</evidence>
<dbReference type="InParanoid" id="A0A2J7QS38"/>
<dbReference type="AlphaFoldDB" id="A0A2J7QS38"/>
<organism evidence="1 2">
    <name type="scientific">Cryptotermes secundus</name>
    <dbReference type="NCBI Taxonomy" id="105785"/>
    <lineage>
        <taxon>Eukaryota</taxon>
        <taxon>Metazoa</taxon>
        <taxon>Ecdysozoa</taxon>
        <taxon>Arthropoda</taxon>
        <taxon>Hexapoda</taxon>
        <taxon>Insecta</taxon>
        <taxon>Pterygota</taxon>
        <taxon>Neoptera</taxon>
        <taxon>Polyneoptera</taxon>
        <taxon>Dictyoptera</taxon>
        <taxon>Blattodea</taxon>
        <taxon>Blattoidea</taxon>
        <taxon>Termitoidae</taxon>
        <taxon>Kalotermitidae</taxon>
        <taxon>Cryptotermitinae</taxon>
        <taxon>Cryptotermes</taxon>
    </lineage>
</organism>
<evidence type="ECO:0008006" key="3">
    <source>
        <dbReference type="Google" id="ProtNLM"/>
    </source>
</evidence>
<dbReference type="OrthoDB" id="6627079at2759"/>
<keyword evidence="2" id="KW-1185">Reference proteome</keyword>
<dbReference type="EMBL" id="NEVH01011878">
    <property type="protein sequence ID" value="PNF31399.1"/>
    <property type="molecule type" value="Genomic_DNA"/>
</dbReference>
<dbReference type="Proteomes" id="UP000235965">
    <property type="component" value="Unassembled WGS sequence"/>
</dbReference>
<proteinExistence type="predicted"/>
<reference evidence="1 2" key="1">
    <citation type="submission" date="2017-12" db="EMBL/GenBank/DDBJ databases">
        <title>Hemimetabolous genomes reveal molecular basis of termite eusociality.</title>
        <authorList>
            <person name="Harrison M.C."/>
            <person name="Jongepier E."/>
            <person name="Robertson H.M."/>
            <person name="Arning N."/>
            <person name="Bitard-Feildel T."/>
            <person name="Chao H."/>
            <person name="Childers C.P."/>
            <person name="Dinh H."/>
            <person name="Doddapaneni H."/>
            <person name="Dugan S."/>
            <person name="Gowin J."/>
            <person name="Greiner C."/>
            <person name="Han Y."/>
            <person name="Hu H."/>
            <person name="Hughes D.S.T."/>
            <person name="Huylmans A.-K."/>
            <person name="Kemena C."/>
            <person name="Kremer L.P.M."/>
            <person name="Lee S.L."/>
            <person name="Lopez-Ezquerra A."/>
            <person name="Mallet L."/>
            <person name="Monroy-Kuhn J.M."/>
            <person name="Moser A."/>
            <person name="Murali S.C."/>
            <person name="Muzny D.M."/>
            <person name="Otani S."/>
            <person name="Piulachs M.-D."/>
            <person name="Poelchau M."/>
            <person name="Qu J."/>
            <person name="Schaub F."/>
            <person name="Wada-Katsumata A."/>
            <person name="Worley K.C."/>
            <person name="Xie Q."/>
            <person name="Ylla G."/>
            <person name="Poulsen M."/>
            <person name="Gibbs R.A."/>
            <person name="Schal C."/>
            <person name="Richards S."/>
            <person name="Belles X."/>
            <person name="Korb J."/>
            <person name="Bornberg-Bauer E."/>
        </authorList>
    </citation>
    <scope>NUCLEOTIDE SEQUENCE [LARGE SCALE GENOMIC DNA]</scope>
    <source>
        <tissue evidence="1">Whole body</tissue>
    </source>
</reference>
<comment type="caution">
    <text evidence="1">The sequence shown here is derived from an EMBL/GenBank/DDBJ whole genome shotgun (WGS) entry which is preliminary data.</text>
</comment>
<protein>
    <recommendedName>
        <fullName evidence="3">DDE Tnp4 domain-containing protein</fullName>
    </recommendedName>
</protein>